<dbReference type="GO" id="GO:0036126">
    <property type="term" value="C:sperm flagellum"/>
    <property type="evidence" value="ECO:0007669"/>
    <property type="project" value="TreeGrafter"/>
</dbReference>
<dbReference type="EMBL" id="CACVKT020010330">
    <property type="protein sequence ID" value="CAC5426039.1"/>
    <property type="molecule type" value="Genomic_DNA"/>
</dbReference>
<evidence type="ECO:0000256" key="1">
    <source>
        <dbReference type="ARBA" id="ARBA00008738"/>
    </source>
</evidence>
<evidence type="ECO:0000256" key="2">
    <source>
        <dbReference type="SAM" id="MobiDB-lite"/>
    </source>
</evidence>
<proteinExistence type="inferred from homology"/>
<dbReference type="GO" id="GO:0036064">
    <property type="term" value="C:ciliary basal body"/>
    <property type="evidence" value="ECO:0007669"/>
    <property type="project" value="TreeGrafter"/>
</dbReference>
<gene>
    <name evidence="3" type="ORF">MCOR_57790</name>
</gene>
<organism evidence="3 4">
    <name type="scientific">Mytilus coruscus</name>
    <name type="common">Sea mussel</name>
    <dbReference type="NCBI Taxonomy" id="42192"/>
    <lineage>
        <taxon>Eukaryota</taxon>
        <taxon>Metazoa</taxon>
        <taxon>Spiralia</taxon>
        <taxon>Lophotrochozoa</taxon>
        <taxon>Mollusca</taxon>
        <taxon>Bivalvia</taxon>
        <taxon>Autobranchia</taxon>
        <taxon>Pteriomorphia</taxon>
        <taxon>Mytilida</taxon>
        <taxon>Mytiloidea</taxon>
        <taxon>Mytilidae</taxon>
        <taxon>Mytilinae</taxon>
        <taxon>Mytilus</taxon>
    </lineage>
</organism>
<evidence type="ECO:0000313" key="4">
    <source>
        <dbReference type="Proteomes" id="UP000507470"/>
    </source>
</evidence>
<dbReference type="GO" id="GO:0008017">
    <property type="term" value="F:microtubule binding"/>
    <property type="evidence" value="ECO:0007669"/>
    <property type="project" value="InterPro"/>
</dbReference>
<feature type="compositionally biased region" description="Basic and acidic residues" evidence="2">
    <location>
        <begin position="600"/>
        <end position="628"/>
    </location>
</feature>
<dbReference type="AlphaFoldDB" id="A0A6J8EZF4"/>
<dbReference type="OrthoDB" id="365640at2759"/>
<dbReference type="InterPro" id="IPR033336">
    <property type="entry name" value="SAXO1/2"/>
</dbReference>
<comment type="similarity">
    <text evidence="1">Belongs to the FAM154 family.</text>
</comment>
<dbReference type="Proteomes" id="UP000507470">
    <property type="component" value="Unassembled WGS sequence"/>
</dbReference>
<accession>A0A6J8EZF4</accession>
<protein>
    <submittedName>
        <fullName evidence="3">Uncharacterized protein</fullName>
    </submittedName>
</protein>
<dbReference type="GO" id="GO:0005814">
    <property type="term" value="C:centriole"/>
    <property type="evidence" value="ECO:0007669"/>
    <property type="project" value="TreeGrafter"/>
</dbReference>
<feature type="region of interest" description="Disordered" evidence="2">
    <location>
        <begin position="575"/>
        <end position="628"/>
    </location>
</feature>
<feature type="region of interest" description="Disordered" evidence="2">
    <location>
        <begin position="193"/>
        <end position="222"/>
    </location>
</feature>
<keyword evidence="4" id="KW-1185">Reference proteome</keyword>
<reference evidence="3 4" key="1">
    <citation type="submission" date="2020-06" db="EMBL/GenBank/DDBJ databases">
        <authorList>
            <person name="Li R."/>
            <person name="Bekaert M."/>
        </authorList>
    </citation>
    <scope>NUCLEOTIDE SEQUENCE [LARGE SCALE GENOMIC DNA]</scope>
    <source>
        <strain evidence="4">wild</strain>
    </source>
</reference>
<dbReference type="PANTHER" id="PTHR31516:SF17">
    <property type="entry name" value="STABILIZER OF AXONEMAL MICROTUBULES 2"/>
    <property type="match status" value="1"/>
</dbReference>
<sequence length="628" mass="72365">MSSSKITVVVDPVKNPRGIPHFETKNFKSKKIDSVSEYQAVYRKWPFQKPRTTIRPKSNKYDVAAPMKSDTTYRMDFAQPKLTGREKKQEKKLKENEQYKYLQDEVTRRENAYRKTTYDSEFCPKEVKRRKPFTAIGEQSYRPPNYKFSCQSMYQLSYLTYSPDVIKKCRPNMITPQSKLHSNVDRLLSETCPNHEEKSKDNPEEKPSHSNSKSSNPQPEEDVAINQKTQENDSSQVPEQKKGDLVMISTFMADYKPNWNVKKRTLCKPEETNYREDVTKFDGTTTQNSVYKEWPVSKPEVPLWAKKPVYKQPMEGMALNSTYSMDFADPKVIKAVASMKPPPRNEDIIKSSGDGSMFKPSSTYNNTFKEWNGAKPAKTFLVKSVYNPPKDKMDFESTHRKCYTGQLAQKAEIIRHSSEHRQLNKDGKLCFQTTYRETYKDHRPKSCPGSGGGKMPAGVKTAWHEDLSSKKELNESHDKDIIKSSGDGSMFKPSSTYNNSFKEWNGAQPAKTFLVKSVYNPPKDKMDFESTHRKYYTGQLAQKAEIIRHTSEHRQLNKDGKLCFQTTYNATYKDHRPKSCPGSGRGKMPVGVKTAWQEDLSSKKELNESHDSGIDMIECDNKREEEDK</sequence>
<dbReference type="PANTHER" id="PTHR31516">
    <property type="entry name" value="STABILIZER OF AXONEMAL MICROTUBULES 2"/>
    <property type="match status" value="1"/>
</dbReference>
<name>A0A6J8EZF4_MYTCO</name>
<feature type="compositionally biased region" description="Basic and acidic residues" evidence="2">
    <location>
        <begin position="193"/>
        <end position="208"/>
    </location>
</feature>
<dbReference type="GO" id="GO:0005879">
    <property type="term" value="C:axonemal microtubule"/>
    <property type="evidence" value="ECO:0007669"/>
    <property type="project" value="TreeGrafter"/>
</dbReference>
<evidence type="ECO:0000313" key="3">
    <source>
        <dbReference type="EMBL" id="CAC5426039.1"/>
    </source>
</evidence>